<dbReference type="InterPro" id="IPR011006">
    <property type="entry name" value="CheY-like_superfamily"/>
</dbReference>
<feature type="domain" description="Response regulatory" evidence="5">
    <location>
        <begin position="3"/>
        <end position="119"/>
    </location>
</feature>
<dbReference type="Pfam" id="PF00196">
    <property type="entry name" value="GerE"/>
    <property type="match status" value="1"/>
</dbReference>
<dbReference type="Pfam" id="PF00072">
    <property type="entry name" value="Response_reg"/>
    <property type="match status" value="1"/>
</dbReference>
<dbReference type="InterPro" id="IPR000792">
    <property type="entry name" value="Tscrpt_reg_LuxR_C"/>
</dbReference>
<accession>A0A6N8JJA6</accession>
<evidence type="ECO:0000256" key="1">
    <source>
        <dbReference type="ARBA" id="ARBA00022553"/>
    </source>
</evidence>
<feature type="domain" description="HTH luxR-type" evidence="4">
    <location>
        <begin position="144"/>
        <end position="209"/>
    </location>
</feature>
<evidence type="ECO:0000259" key="5">
    <source>
        <dbReference type="PROSITE" id="PS50110"/>
    </source>
</evidence>
<comment type="caution">
    <text evidence="6">The sequence shown here is derived from an EMBL/GenBank/DDBJ whole genome shotgun (WGS) entry which is preliminary data.</text>
</comment>
<sequence>MPNILVVDDQEVVRYGTTLILQKAIEDVQVSNASSFDDSLKMLSSKQFDLVILDIDMPGGNNHQMLDVIRLRHPEIKILIFSSYDEQIFGWRYLEAGADGFLSKKTGIEEIKNAVKSLLRDEKYLSPLLKQTLLNNVSNKKSNTSNPLDRLSNRESNIMQLLIKGASVAEIAQKLSLQISTVSTYKKRICEKLQVSNIVEMIEKVQLYS</sequence>
<protein>
    <submittedName>
        <fullName evidence="6">Response regulator</fullName>
    </submittedName>
</protein>
<dbReference type="CDD" id="cd06170">
    <property type="entry name" value="LuxR_C_like"/>
    <property type="match status" value="1"/>
</dbReference>
<evidence type="ECO:0000313" key="6">
    <source>
        <dbReference type="EMBL" id="MVT44348.1"/>
    </source>
</evidence>
<dbReference type="SMART" id="SM00421">
    <property type="entry name" value="HTH_LUXR"/>
    <property type="match status" value="1"/>
</dbReference>
<reference evidence="6 7" key="1">
    <citation type="submission" date="2019-12" db="EMBL/GenBank/DDBJ databases">
        <title>The draft genomic sequence of strain Chitinophaga oryziterrae JCM 16595.</title>
        <authorList>
            <person name="Zhang X."/>
        </authorList>
    </citation>
    <scope>NUCLEOTIDE SEQUENCE [LARGE SCALE GENOMIC DNA]</scope>
    <source>
        <strain evidence="6 7">JCM 16595</strain>
    </source>
</reference>
<dbReference type="PROSITE" id="PS50043">
    <property type="entry name" value="HTH_LUXR_2"/>
    <property type="match status" value="1"/>
</dbReference>
<dbReference type="PROSITE" id="PS50110">
    <property type="entry name" value="RESPONSE_REGULATORY"/>
    <property type="match status" value="1"/>
</dbReference>
<dbReference type="GO" id="GO:0003677">
    <property type="term" value="F:DNA binding"/>
    <property type="evidence" value="ECO:0007669"/>
    <property type="project" value="UniProtKB-KW"/>
</dbReference>
<dbReference type="PROSITE" id="PS00622">
    <property type="entry name" value="HTH_LUXR_1"/>
    <property type="match status" value="1"/>
</dbReference>
<dbReference type="GO" id="GO:0000160">
    <property type="term" value="P:phosphorelay signal transduction system"/>
    <property type="evidence" value="ECO:0007669"/>
    <property type="project" value="InterPro"/>
</dbReference>
<dbReference type="AlphaFoldDB" id="A0A6N8JJA6"/>
<dbReference type="RefSeq" id="WP_157303146.1">
    <property type="nucleotide sequence ID" value="NZ_BAAAZB010000037.1"/>
</dbReference>
<dbReference type="InterPro" id="IPR001789">
    <property type="entry name" value="Sig_transdc_resp-reg_receiver"/>
</dbReference>
<dbReference type="PANTHER" id="PTHR43214:SF43">
    <property type="entry name" value="TWO-COMPONENT RESPONSE REGULATOR"/>
    <property type="match status" value="1"/>
</dbReference>
<dbReference type="SMART" id="SM00448">
    <property type="entry name" value="REC"/>
    <property type="match status" value="1"/>
</dbReference>
<dbReference type="Proteomes" id="UP000468388">
    <property type="component" value="Unassembled WGS sequence"/>
</dbReference>
<dbReference type="EMBL" id="WRXO01000011">
    <property type="protein sequence ID" value="MVT44348.1"/>
    <property type="molecule type" value="Genomic_DNA"/>
</dbReference>
<dbReference type="InterPro" id="IPR016032">
    <property type="entry name" value="Sig_transdc_resp-reg_C-effctor"/>
</dbReference>
<keyword evidence="1 3" id="KW-0597">Phosphoprotein</keyword>
<gene>
    <name evidence="6" type="ORF">GO495_27390</name>
</gene>
<dbReference type="GO" id="GO:0006355">
    <property type="term" value="P:regulation of DNA-templated transcription"/>
    <property type="evidence" value="ECO:0007669"/>
    <property type="project" value="InterPro"/>
</dbReference>
<evidence type="ECO:0000259" key="4">
    <source>
        <dbReference type="PROSITE" id="PS50043"/>
    </source>
</evidence>
<dbReference type="PANTHER" id="PTHR43214">
    <property type="entry name" value="TWO-COMPONENT RESPONSE REGULATOR"/>
    <property type="match status" value="1"/>
</dbReference>
<dbReference type="CDD" id="cd17535">
    <property type="entry name" value="REC_NarL-like"/>
    <property type="match status" value="1"/>
</dbReference>
<dbReference type="InterPro" id="IPR039420">
    <property type="entry name" value="WalR-like"/>
</dbReference>
<organism evidence="6 7">
    <name type="scientific">Chitinophaga oryziterrae</name>
    <dbReference type="NCBI Taxonomy" id="1031224"/>
    <lineage>
        <taxon>Bacteria</taxon>
        <taxon>Pseudomonadati</taxon>
        <taxon>Bacteroidota</taxon>
        <taxon>Chitinophagia</taxon>
        <taxon>Chitinophagales</taxon>
        <taxon>Chitinophagaceae</taxon>
        <taxon>Chitinophaga</taxon>
    </lineage>
</organism>
<dbReference type="OrthoDB" id="1013073at2"/>
<name>A0A6N8JJA6_9BACT</name>
<dbReference type="PRINTS" id="PR00038">
    <property type="entry name" value="HTHLUXR"/>
</dbReference>
<dbReference type="InterPro" id="IPR058245">
    <property type="entry name" value="NreC/VraR/RcsB-like_REC"/>
</dbReference>
<evidence type="ECO:0000256" key="2">
    <source>
        <dbReference type="ARBA" id="ARBA00023125"/>
    </source>
</evidence>
<evidence type="ECO:0000256" key="3">
    <source>
        <dbReference type="PROSITE-ProRule" id="PRU00169"/>
    </source>
</evidence>
<dbReference type="SUPFAM" id="SSF46894">
    <property type="entry name" value="C-terminal effector domain of the bipartite response regulators"/>
    <property type="match status" value="1"/>
</dbReference>
<feature type="modified residue" description="4-aspartylphosphate" evidence="3">
    <location>
        <position position="54"/>
    </location>
</feature>
<dbReference type="SUPFAM" id="SSF52172">
    <property type="entry name" value="CheY-like"/>
    <property type="match status" value="1"/>
</dbReference>
<keyword evidence="7" id="KW-1185">Reference proteome</keyword>
<evidence type="ECO:0000313" key="7">
    <source>
        <dbReference type="Proteomes" id="UP000468388"/>
    </source>
</evidence>
<proteinExistence type="predicted"/>
<keyword evidence="2" id="KW-0238">DNA-binding</keyword>
<dbReference type="Gene3D" id="3.40.50.2300">
    <property type="match status" value="1"/>
</dbReference>